<reference evidence="1" key="1">
    <citation type="journal article" date="2021" name="New Phytol.">
        <title>Evolutionary innovations through gain and loss of genes in the ectomycorrhizal Boletales.</title>
        <authorList>
            <person name="Wu G."/>
            <person name="Miyauchi S."/>
            <person name="Morin E."/>
            <person name="Kuo A."/>
            <person name="Drula E."/>
            <person name="Varga T."/>
            <person name="Kohler A."/>
            <person name="Feng B."/>
            <person name="Cao Y."/>
            <person name="Lipzen A."/>
            <person name="Daum C."/>
            <person name="Hundley H."/>
            <person name="Pangilinan J."/>
            <person name="Johnson J."/>
            <person name="Barry K."/>
            <person name="LaButti K."/>
            <person name="Ng V."/>
            <person name="Ahrendt S."/>
            <person name="Min B."/>
            <person name="Choi I.G."/>
            <person name="Park H."/>
            <person name="Plett J.M."/>
            <person name="Magnuson J."/>
            <person name="Spatafora J.W."/>
            <person name="Nagy L.G."/>
            <person name="Henrissat B."/>
            <person name="Grigoriev I.V."/>
            <person name="Yang Z.L."/>
            <person name="Xu J."/>
            <person name="Martin F.M."/>
        </authorList>
    </citation>
    <scope>NUCLEOTIDE SEQUENCE</scope>
    <source>
        <strain evidence="1">ATCC 28755</strain>
    </source>
</reference>
<dbReference type="EMBL" id="MU268382">
    <property type="protein sequence ID" value="KAH7904717.1"/>
    <property type="molecule type" value="Genomic_DNA"/>
</dbReference>
<evidence type="ECO:0000313" key="2">
    <source>
        <dbReference type="Proteomes" id="UP000790377"/>
    </source>
</evidence>
<comment type="caution">
    <text evidence="1">The sequence shown here is derived from an EMBL/GenBank/DDBJ whole genome shotgun (WGS) entry which is preliminary data.</text>
</comment>
<dbReference type="Proteomes" id="UP000790377">
    <property type="component" value="Unassembled WGS sequence"/>
</dbReference>
<organism evidence="1 2">
    <name type="scientific">Hygrophoropsis aurantiaca</name>
    <dbReference type="NCBI Taxonomy" id="72124"/>
    <lineage>
        <taxon>Eukaryota</taxon>
        <taxon>Fungi</taxon>
        <taxon>Dikarya</taxon>
        <taxon>Basidiomycota</taxon>
        <taxon>Agaricomycotina</taxon>
        <taxon>Agaricomycetes</taxon>
        <taxon>Agaricomycetidae</taxon>
        <taxon>Boletales</taxon>
        <taxon>Coniophorineae</taxon>
        <taxon>Hygrophoropsidaceae</taxon>
        <taxon>Hygrophoropsis</taxon>
    </lineage>
</organism>
<evidence type="ECO:0000313" key="1">
    <source>
        <dbReference type="EMBL" id="KAH7904717.1"/>
    </source>
</evidence>
<accession>A0ACB7ZVG3</accession>
<gene>
    <name evidence="1" type="ORF">BJ138DRAFT_1130846</name>
</gene>
<protein>
    <submittedName>
        <fullName evidence="1">Uncharacterized protein</fullName>
    </submittedName>
</protein>
<proteinExistence type="predicted"/>
<sequence length="279" mass="30663">MTTRHASHDDGGPPTKKLKETPSKQASSSTAGSSTTELDSNSNEAAKLSTSTHLVGFDDNVKRRVKFCEMFAGEDALTYSIDVMPSTMTWGPKEAYKNLSDTICAGPPGEKKPVTLWIVGQATNVYYMKSSTEYADQANIRILPTILSSGKKVSDMMTKLSNPPSNADETGGGVLRVSVWQSKFINGAKAEPIPFSEVYDAREGYKDKSEMPVLSLGDIKQRDLILIECSMKRFSTERKRYQTWDKWRAFLNLKAVSLIATAPELPRDIGGLSTPSVTF</sequence>
<keyword evidence="2" id="KW-1185">Reference proteome</keyword>
<name>A0ACB7ZVG3_9AGAM</name>